<feature type="coiled-coil region" evidence="1">
    <location>
        <begin position="88"/>
        <end position="115"/>
    </location>
</feature>
<proteinExistence type="predicted"/>
<organism evidence="2 3">
    <name type="scientific">Phytophthora palmivora</name>
    <dbReference type="NCBI Taxonomy" id="4796"/>
    <lineage>
        <taxon>Eukaryota</taxon>
        <taxon>Sar</taxon>
        <taxon>Stramenopiles</taxon>
        <taxon>Oomycota</taxon>
        <taxon>Peronosporomycetes</taxon>
        <taxon>Peronosporales</taxon>
        <taxon>Peronosporaceae</taxon>
        <taxon>Phytophthora</taxon>
    </lineage>
</organism>
<name>A0A2P4WX86_9STRA</name>
<protein>
    <submittedName>
        <fullName evidence="2">Uncharacterized protein</fullName>
    </submittedName>
</protein>
<sequence>MGKSDTSIAAEFFKLELLLIQTAKETIKSIKSLKTNLVDYDTRHGLHFTNTSKLFMMSTVRAVKDAALELRLVSDQIAKSKFLSDWEIAAARNKMNALSDAIKELKKKARAYDEMNGKPKGITRIIDNMLIGKHDKKDNQRHTMFETTDTVEALVKLTLRETFSGFSALKHQISTAEKSLSPSLVERAKEVMEDVVIKLKGDSNSRSVSI</sequence>
<keyword evidence="1" id="KW-0175">Coiled coil</keyword>
<accession>A0A2P4WX86</accession>
<dbReference type="Proteomes" id="UP000237271">
    <property type="component" value="Unassembled WGS sequence"/>
</dbReference>
<reference evidence="2 3" key="1">
    <citation type="journal article" date="2017" name="Genome Biol. Evol.">
        <title>Phytophthora megakarya and P. palmivora, closely related causal agents of cacao black pod rot, underwent increases in genome sizes and gene numbers by different mechanisms.</title>
        <authorList>
            <person name="Ali S.S."/>
            <person name="Shao J."/>
            <person name="Lary D.J."/>
            <person name="Kronmiller B."/>
            <person name="Shen D."/>
            <person name="Strem M.D."/>
            <person name="Amoako-Attah I."/>
            <person name="Akrofi A.Y."/>
            <person name="Begoude B.A."/>
            <person name="Ten Hoopen G.M."/>
            <person name="Coulibaly K."/>
            <person name="Kebe B.I."/>
            <person name="Melnick R.L."/>
            <person name="Guiltinan M.J."/>
            <person name="Tyler B.M."/>
            <person name="Meinhardt L.W."/>
            <person name="Bailey B.A."/>
        </authorList>
    </citation>
    <scope>NUCLEOTIDE SEQUENCE [LARGE SCALE GENOMIC DNA]</scope>
    <source>
        <strain evidence="3">sbr112.9</strain>
    </source>
</reference>
<comment type="caution">
    <text evidence="2">The sequence shown here is derived from an EMBL/GenBank/DDBJ whole genome shotgun (WGS) entry which is preliminary data.</text>
</comment>
<dbReference type="AlphaFoldDB" id="A0A2P4WX86"/>
<evidence type="ECO:0000313" key="3">
    <source>
        <dbReference type="Proteomes" id="UP000237271"/>
    </source>
</evidence>
<evidence type="ECO:0000313" key="2">
    <source>
        <dbReference type="EMBL" id="POM57905.1"/>
    </source>
</evidence>
<gene>
    <name evidence="2" type="ORF">PHPALM_37522</name>
</gene>
<dbReference type="OrthoDB" id="114545at2759"/>
<keyword evidence="3" id="KW-1185">Reference proteome</keyword>
<evidence type="ECO:0000256" key="1">
    <source>
        <dbReference type="SAM" id="Coils"/>
    </source>
</evidence>
<dbReference type="EMBL" id="NCKW01020451">
    <property type="protein sequence ID" value="POM57905.1"/>
    <property type="molecule type" value="Genomic_DNA"/>
</dbReference>